<name>A0A7X5C0Q4_9BACL</name>
<dbReference type="InterPro" id="IPR006059">
    <property type="entry name" value="SBP"/>
</dbReference>
<dbReference type="GO" id="GO:1901982">
    <property type="term" value="F:maltose binding"/>
    <property type="evidence" value="ECO:0007669"/>
    <property type="project" value="TreeGrafter"/>
</dbReference>
<reference evidence="5 6" key="1">
    <citation type="submission" date="2020-01" db="EMBL/GenBank/DDBJ databases">
        <title>Paenibacillus soybeanensis sp. nov. isolated from the nodules of soybean (Glycine max(L.) Merr).</title>
        <authorList>
            <person name="Wang H."/>
        </authorList>
    </citation>
    <scope>NUCLEOTIDE SEQUENCE [LARGE SCALE GENOMIC DNA]</scope>
    <source>
        <strain evidence="5 6">DSM 23054</strain>
    </source>
</reference>
<protein>
    <submittedName>
        <fullName evidence="5">Extracellular solute-binding protein</fullName>
    </submittedName>
</protein>
<comment type="caution">
    <text evidence="5">The sequence shown here is derived from an EMBL/GenBank/DDBJ whole genome shotgun (WGS) entry which is preliminary data.</text>
</comment>
<evidence type="ECO:0000256" key="4">
    <source>
        <dbReference type="SAM" id="MobiDB-lite"/>
    </source>
</evidence>
<dbReference type="Proteomes" id="UP000558113">
    <property type="component" value="Unassembled WGS sequence"/>
</dbReference>
<dbReference type="EMBL" id="JAAAMU010000015">
    <property type="protein sequence ID" value="NBC71972.1"/>
    <property type="molecule type" value="Genomic_DNA"/>
</dbReference>
<dbReference type="GO" id="GO:0015768">
    <property type="term" value="P:maltose transport"/>
    <property type="evidence" value="ECO:0007669"/>
    <property type="project" value="TreeGrafter"/>
</dbReference>
<evidence type="ECO:0000313" key="5">
    <source>
        <dbReference type="EMBL" id="NBC71972.1"/>
    </source>
</evidence>
<proteinExistence type="inferred from homology"/>
<sequence length="480" mass="52180">MKAQGKPGEASQEKIGANFFGTLSSHDKRGGNTVTIRKKGWISALSLTVVTALALTGCGSNNNGGDSNNGNTANKTDNEAGSKNAGASKENVTLTYTIWDQLQQPAMEAIGKEFTAENPNIKVKVEVIPWGDYWTKMSAAAPAGTLPDVFWMHSGQFVKYASGKFLEPITDKVKNGEINLDDYAANLGSIYQLDGENYAIPKDFDTIGLAYNKELFDQANVPYPDDTWDYAKLAEVAKQLSQPDKGIYGFAAKMDTQGGYWNDILANGGSILSADGTKSGYDDPASIEALKARYQMIVDKASPSHQQMTDTDSTEMFKSGKIAMIFEGDWRTTDIDASDIIKGKWNWAPLPKGKAKRGDIINGLGNVMSAKGKHKDEAWLFLKFLGSKRAAEITAEMGAAIPAFKDTQAAWVKSRPQLNLQVFIDQAAEATPYPAGTKAYPVWFPKESEIMAQAWGGKISIEEGAKQVAEMMNKAIEENK</sequence>
<accession>A0A7X5C0Q4</accession>
<dbReference type="CDD" id="cd13585">
    <property type="entry name" value="PBP2_TMBP_like"/>
    <property type="match status" value="1"/>
</dbReference>
<evidence type="ECO:0000256" key="3">
    <source>
        <dbReference type="ARBA" id="ARBA00022729"/>
    </source>
</evidence>
<dbReference type="Gene3D" id="3.40.190.10">
    <property type="entry name" value="Periplasmic binding protein-like II"/>
    <property type="match status" value="1"/>
</dbReference>
<keyword evidence="2" id="KW-0813">Transport</keyword>
<evidence type="ECO:0000313" key="6">
    <source>
        <dbReference type="Proteomes" id="UP000558113"/>
    </source>
</evidence>
<dbReference type="GO" id="GO:0055052">
    <property type="term" value="C:ATP-binding cassette (ABC) transporter complex, substrate-binding subunit-containing"/>
    <property type="evidence" value="ECO:0007669"/>
    <property type="project" value="TreeGrafter"/>
</dbReference>
<evidence type="ECO:0000256" key="1">
    <source>
        <dbReference type="ARBA" id="ARBA00008520"/>
    </source>
</evidence>
<dbReference type="OrthoDB" id="9782846at2"/>
<comment type="similarity">
    <text evidence="1">Belongs to the bacterial solute-binding protein 1 family.</text>
</comment>
<dbReference type="SUPFAM" id="SSF53850">
    <property type="entry name" value="Periplasmic binding protein-like II"/>
    <property type="match status" value="1"/>
</dbReference>
<dbReference type="PANTHER" id="PTHR30061">
    <property type="entry name" value="MALTOSE-BINDING PERIPLASMIC PROTEIN"/>
    <property type="match status" value="1"/>
</dbReference>
<gene>
    <name evidence="5" type="ORF">GT003_23505</name>
</gene>
<feature type="compositionally biased region" description="Low complexity" evidence="4">
    <location>
        <begin position="59"/>
        <end position="71"/>
    </location>
</feature>
<feature type="region of interest" description="Disordered" evidence="4">
    <location>
        <begin position="59"/>
        <end position="86"/>
    </location>
</feature>
<keyword evidence="3" id="KW-0732">Signal</keyword>
<organism evidence="5 6">
    <name type="scientific">Paenibacillus sacheonensis</name>
    <dbReference type="NCBI Taxonomy" id="742054"/>
    <lineage>
        <taxon>Bacteria</taxon>
        <taxon>Bacillati</taxon>
        <taxon>Bacillota</taxon>
        <taxon>Bacilli</taxon>
        <taxon>Bacillales</taxon>
        <taxon>Paenibacillaceae</taxon>
        <taxon>Paenibacillus</taxon>
    </lineage>
</organism>
<evidence type="ECO:0000256" key="2">
    <source>
        <dbReference type="ARBA" id="ARBA00022448"/>
    </source>
</evidence>
<dbReference type="Pfam" id="PF01547">
    <property type="entry name" value="SBP_bac_1"/>
    <property type="match status" value="1"/>
</dbReference>
<dbReference type="GO" id="GO:0042956">
    <property type="term" value="P:maltodextrin transmembrane transport"/>
    <property type="evidence" value="ECO:0007669"/>
    <property type="project" value="TreeGrafter"/>
</dbReference>
<dbReference type="PANTHER" id="PTHR30061:SF50">
    <property type="entry name" value="MALTOSE_MALTODEXTRIN-BINDING PERIPLASMIC PROTEIN"/>
    <property type="match status" value="1"/>
</dbReference>
<keyword evidence="6" id="KW-1185">Reference proteome</keyword>
<dbReference type="AlphaFoldDB" id="A0A7X5C0Q4"/>
<feature type="compositionally biased region" description="Polar residues" evidence="4">
    <location>
        <begin position="72"/>
        <end position="81"/>
    </location>
</feature>